<dbReference type="GO" id="GO:0071949">
    <property type="term" value="F:FAD binding"/>
    <property type="evidence" value="ECO:0007669"/>
    <property type="project" value="InterPro"/>
</dbReference>
<evidence type="ECO:0000256" key="23">
    <source>
        <dbReference type="PIRSR" id="PIRSR000127-2"/>
    </source>
</evidence>
<evidence type="ECO:0000259" key="25">
    <source>
        <dbReference type="PROSITE" id="PS51085"/>
    </source>
</evidence>
<dbReference type="InterPro" id="IPR012675">
    <property type="entry name" value="Beta-grasp_dom_sf"/>
</dbReference>
<dbReference type="Pfam" id="PF01799">
    <property type="entry name" value="Fer2_2"/>
    <property type="match status" value="1"/>
</dbReference>
<dbReference type="Pfam" id="PF20256">
    <property type="entry name" value="MoCoBD_2"/>
    <property type="match status" value="1"/>
</dbReference>
<dbReference type="PROSITE" id="PS00197">
    <property type="entry name" value="2FE2S_FER_1"/>
    <property type="match status" value="1"/>
</dbReference>
<dbReference type="SUPFAM" id="SSF54292">
    <property type="entry name" value="2Fe-2S ferredoxin-like"/>
    <property type="match status" value="1"/>
</dbReference>
<evidence type="ECO:0000256" key="10">
    <source>
        <dbReference type="ARBA" id="ARBA00022714"/>
    </source>
</evidence>
<evidence type="ECO:0000256" key="16">
    <source>
        <dbReference type="ARBA" id="ARBA00023027"/>
    </source>
</evidence>
<dbReference type="PIRSF" id="PIRSF000127">
    <property type="entry name" value="Xanthine_DH"/>
    <property type="match status" value="1"/>
</dbReference>
<dbReference type="EC" id="1.17.3.2" evidence="6"/>
<dbReference type="Gene3D" id="3.30.465.10">
    <property type="match status" value="1"/>
</dbReference>
<dbReference type="FunFam" id="3.10.20.30:FF:000015">
    <property type="entry name" value="Aldehyde oxidase 1"/>
    <property type="match status" value="1"/>
</dbReference>
<feature type="binding site" evidence="23">
    <location>
        <position position="445"/>
    </location>
    <ligand>
        <name>FAD</name>
        <dbReference type="ChEBI" id="CHEBI:57692"/>
    </ligand>
</feature>
<comment type="subunit">
    <text evidence="4">Homodimer.</text>
</comment>
<dbReference type="InterPro" id="IPR016208">
    <property type="entry name" value="Ald_Oxase/xanthine_DH-like"/>
</dbReference>
<dbReference type="SMART" id="SM01092">
    <property type="entry name" value="CO_deh_flav_C"/>
    <property type="match status" value="1"/>
</dbReference>
<dbReference type="EMBL" id="LR791923">
    <property type="protein sequence ID" value="CAB3267785.1"/>
    <property type="molecule type" value="mRNA"/>
</dbReference>
<dbReference type="InterPro" id="IPR016167">
    <property type="entry name" value="FAD-bd_PCMH_sub1"/>
</dbReference>
<dbReference type="SUPFAM" id="SSF54665">
    <property type="entry name" value="CO dehydrogenase molybdoprotein N-domain-like"/>
    <property type="match status" value="1"/>
</dbReference>
<feature type="binding site" evidence="24">
    <location>
        <position position="1103"/>
    </location>
    <ligand>
        <name>Mo-molybdopterin</name>
        <dbReference type="ChEBI" id="CHEBI:71302"/>
    </ligand>
    <ligandPart>
        <name>Mo</name>
        <dbReference type="ChEBI" id="CHEBI:28685"/>
    </ligandPart>
</feature>
<keyword evidence="14 24" id="KW-0408">Iron</keyword>
<feature type="binding site" evidence="24">
    <location>
        <position position="65"/>
    </location>
    <ligand>
        <name>[2Fe-2S] cluster</name>
        <dbReference type="ChEBI" id="CHEBI:190135"/>
        <label>1</label>
    </ligand>
</feature>
<feature type="binding site" evidence="24">
    <location>
        <position position="937"/>
    </location>
    <ligand>
        <name>Mo-molybdopterin</name>
        <dbReference type="ChEBI" id="CHEBI:71302"/>
    </ligand>
    <ligandPart>
        <name>Mo</name>
        <dbReference type="ChEBI" id="CHEBI:28685"/>
    </ligandPart>
</feature>
<dbReference type="InterPro" id="IPR036884">
    <property type="entry name" value="2Fe-2S-bd_dom_sf"/>
</dbReference>
<keyword evidence="12 23" id="KW-0274">FAD</keyword>
<dbReference type="SMART" id="SM01008">
    <property type="entry name" value="Ald_Xan_dh_C"/>
    <property type="match status" value="1"/>
</dbReference>
<dbReference type="FunFam" id="3.30.365.10:FF:000001">
    <property type="entry name" value="Xanthine dehydrogenase oxidase"/>
    <property type="match status" value="1"/>
</dbReference>
<feature type="binding site" evidence="24">
    <location>
        <position position="57"/>
    </location>
    <ligand>
        <name>[2Fe-2S] cluster</name>
        <dbReference type="ChEBI" id="CHEBI:190135"/>
        <label>1</label>
    </ligand>
</feature>
<dbReference type="InterPro" id="IPR014307">
    <property type="entry name" value="Xanthine_DH_ssu"/>
</dbReference>
<feature type="domain" description="FAD-binding PCMH-type" evidence="26">
    <location>
        <begin position="250"/>
        <end position="437"/>
    </location>
</feature>
<evidence type="ECO:0000256" key="18">
    <source>
        <dbReference type="ARBA" id="ARBA00034078"/>
    </source>
</evidence>
<evidence type="ECO:0000256" key="5">
    <source>
        <dbReference type="ARBA" id="ARBA00013123"/>
    </source>
</evidence>
<keyword evidence="11 24" id="KW-0479">Metal-binding</keyword>
<evidence type="ECO:0000256" key="1">
    <source>
        <dbReference type="ARBA" id="ARBA00001974"/>
    </source>
</evidence>
<dbReference type="GO" id="GO:0004854">
    <property type="term" value="F:xanthine dehydrogenase activity"/>
    <property type="evidence" value="ECO:0007669"/>
    <property type="project" value="UniProtKB-EC"/>
</dbReference>
<dbReference type="Gene3D" id="3.30.390.50">
    <property type="entry name" value="CO dehydrogenase flavoprotein, C-terminal domain"/>
    <property type="match status" value="1"/>
</dbReference>
<evidence type="ECO:0000313" key="27">
    <source>
        <dbReference type="EMBL" id="CAB3267785.1"/>
    </source>
</evidence>
<evidence type="ECO:0000256" key="11">
    <source>
        <dbReference type="ARBA" id="ARBA00022723"/>
    </source>
</evidence>
<feature type="binding site" evidence="23">
    <location>
        <position position="427"/>
    </location>
    <ligand>
        <name>FAD</name>
        <dbReference type="ChEBI" id="CHEBI:57692"/>
    </ligand>
</feature>
<feature type="binding site" evidence="24">
    <location>
        <position position="823"/>
    </location>
    <ligand>
        <name>Mo-molybdopterin</name>
        <dbReference type="ChEBI" id="CHEBI:71302"/>
    </ligand>
    <ligandPart>
        <name>Mo</name>
        <dbReference type="ChEBI" id="CHEBI:28685"/>
    </ligandPart>
</feature>
<feature type="binding site" evidence="23">
    <location>
        <position position="358"/>
    </location>
    <ligand>
        <name>FAD</name>
        <dbReference type="ChEBI" id="CHEBI:57692"/>
    </ligand>
</feature>
<evidence type="ECO:0000256" key="17">
    <source>
        <dbReference type="ARBA" id="ARBA00023140"/>
    </source>
</evidence>
<dbReference type="FunFam" id="3.30.365.10:FF:000004">
    <property type="entry name" value="Xanthine dehydrogenase oxidase"/>
    <property type="match status" value="1"/>
</dbReference>
<dbReference type="InterPro" id="IPR001041">
    <property type="entry name" value="2Fe-2S_ferredoxin-type"/>
</dbReference>
<evidence type="ECO:0000256" key="22">
    <source>
        <dbReference type="PIRSR" id="PIRSR000127-1"/>
    </source>
</evidence>
<keyword evidence="9" id="KW-0285">Flavoprotein</keyword>
<dbReference type="SUPFAM" id="SSF47741">
    <property type="entry name" value="CO dehydrogenase ISP C-domain like"/>
    <property type="match status" value="1"/>
</dbReference>
<dbReference type="InterPro" id="IPR005107">
    <property type="entry name" value="CO_DH_flav_C"/>
</dbReference>
<dbReference type="GO" id="GO:0005506">
    <property type="term" value="F:iron ion binding"/>
    <property type="evidence" value="ECO:0007669"/>
    <property type="project" value="InterPro"/>
</dbReference>
<dbReference type="Pfam" id="PF03450">
    <property type="entry name" value="CO_deh_flav_C"/>
    <property type="match status" value="1"/>
</dbReference>
<evidence type="ECO:0000256" key="20">
    <source>
        <dbReference type="ARBA" id="ARBA00049017"/>
    </source>
</evidence>
<keyword evidence="17" id="KW-0576">Peroxisome</keyword>
<dbReference type="InterPro" id="IPR036683">
    <property type="entry name" value="CO_DH_flav_C_dom_sf"/>
</dbReference>
<evidence type="ECO:0000256" key="14">
    <source>
        <dbReference type="ARBA" id="ARBA00023004"/>
    </source>
</evidence>
<dbReference type="InterPro" id="IPR036856">
    <property type="entry name" value="Ald_Oxase/Xan_DH_a/b_sf"/>
</dbReference>
<feature type="binding site" evidence="23">
    <location>
        <position position="381"/>
    </location>
    <ligand>
        <name>FAD</name>
        <dbReference type="ChEBI" id="CHEBI:57692"/>
    </ligand>
</feature>
<dbReference type="PROSITE" id="PS51387">
    <property type="entry name" value="FAD_PCMH"/>
    <property type="match status" value="1"/>
</dbReference>
<evidence type="ECO:0000256" key="13">
    <source>
        <dbReference type="ARBA" id="ARBA00023002"/>
    </source>
</evidence>
<dbReference type="FunFam" id="3.30.390.50:FF:000001">
    <property type="entry name" value="Xanthine dehydrogenase oxidase"/>
    <property type="match status" value="1"/>
</dbReference>
<feature type="binding site" evidence="24">
    <location>
        <position position="162"/>
    </location>
    <ligand>
        <name>[2Fe-2S] cluster</name>
        <dbReference type="ChEBI" id="CHEBI:190135"/>
        <label>2</label>
    </ligand>
</feature>
<evidence type="ECO:0000256" key="7">
    <source>
        <dbReference type="ARBA" id="ARBA00019137"/>
    </source>
</evidence>
<evidence type="ECO:0000259" key="26">
    <source>
        <dbReference type="PROSITE" id="PS51387"/>
    </source>
</evidence>
<dbReference type="GO" id="GO:0051537">
    <property type="term" value="F:2 iron, 2 sulfur cluster binding"/>
    <property type="evidence" value="ECO:0007669"/>
    <property type="project" value="UniProtKB-KW"/>
</dbReference>
<dbReference type="Gene3D" id="3.30.365.10">
    <property type="entry name" value="Aldehyde oxidase/xanthine dehydrogenase, molybdopterin binding domain"/>
    <property type="match status" value="4"/>
</dbReference>
<evidence type="ECO:0000256" key="21">
    <source>
        <dbReference type="ARBA" id="ARBA00049517"/>
    </source>
</evidence>
<dbReference type="EC" id="1.17.1.4" evidence="5"/>
<dbReference type="InterPro" id="IPR000674">
    <property type="entry name" value="Ald_Oxase/Xan_DH_a/b"/>
</dbReference>
<comment type="cofactor">
    <cofactor evidence="1 23">
        <name>FAD</name>
        <dbReference type="ChEBI" id="CHEBI:57692"/>
    </cofactor>
</comment>
<dbReference type="SUPFAM" id="SSF55447">
    <property type="entry name" value="CO dehydrogenase flavoprotein C-terminal domain-like"/>
    <property type="match status" value="1"/>
</dbReference>
<dbReference type="InterPro" id="IPR046867">
    <property type="entry name" value="AldOxase/xan_DH_MoCoBD2"/>
</dbReference>
<dbReference type="Gene3D" id="3.90.1170.50">
    <property type="entry name" value="Aldehyde oxidase/xanthine dehydrogenase, a/b hammerhead"/>
    <property type="match status" value="1"/>
</dbReference>
<dbReference type="InterPro" id="IPR002888">
    <property type="entry name" value="2Fe-2S-bd"/>
</dbReference>
<feature type="binding site" evidence="24">
    <location>
        <position position="62"/>
    </location>
    <ligand>
        <name>[2Fe-2S] cluster</name>
        <dbReference type="ChEBI" id="CHEBI:190135"/>
        <label>1</label>
    </ligand>
</feature>
<comment type="subcellular location">
    <subcellularLocation>
        <location evidence="2">Peroxisome</location>
    </subcellularLocation>
</comment>
<comment type="catalytic activity">
    <reaction evidence="20">
        <text>xanthine + NAD(+) + H2O = urate + NADH + H(+)</text>
        <dbReference type="Rhea" id="RHEA:16669"/>
        <dbReference type="ChEBI" id="CHEBI:15377"/>
        <dbReference type="ChEBI" id="CHEBI:15378"/>
        <dbReference type="ChEBI" id="CHEBI:17712"/>
        <dbReference type="ChEBI" id="CHEBI:17775"/>
        <dbReference type="ChEBI" id="CHEBI:57540"/>
        <dbReference type="ChEBI" id="CHEBI:57945"/>
        <dbReference type="EC" id="1.17.1.4"/>
    </reaction>
</comment>
<evidence type="ECO:0000256" key="3">
    <source>
        <dbReference type="ARBA" id="ARBA00006849"/>
    </source>
</evidence>
<dbReference type="Gene3D" id="1.10.150.120">
    <property type="entry name" value="[2Fe-2S]-binding domain"/>
    <property type="match status" value="1"/>
</dbReference>
<dbReference type="Pfam" id="PF02738">
    <property type="entry name" value="MoCoBD_1"/>
    <property type="match status" value="1"/>
</dbReference>
<feature type="binding site" evidence="24">
    <location>
        <position position="127"/>
    </location>
    <ligand>
        <name>[2Fe-2S] cluster</name>
        <dbReference type="ChEBI" id="CHEBI:190135"/>
        <label>2</label>
    </ligand>
</feature>
<reference evidence="27" key="1">
    <citation type="submission" date="2020-04" db="EMBL/GenBank/DDBJ databases">
        <authorList>
            <person name="Neveu A P."/>
        </authorList>
    </citation>
    <scope>NUCLEOTIDE SEQUENCE</scope>
    <source>
        <tissue evidence="27">Whole embryo</tissue>
    </source>
</reference>
<sequence length="1361" mass="149433">MPAAVSICSGDKTLKENNVLEFYVNGKKVIEKQADPEITLLTYLRTKLFLTGSKLGCGEGGCGACTVMISKWDHINSKIIHYSANACLAPVVSVHGCAVTTVEGIGSTKTKLHAVQERLAKFHGSQCGFCTPGIVMSMYALLRNKTVPSAEDIEGCLQGNLCRCTGYRPILSAFNTFTDPCAGCPRGQNCCKNAATDNGFTNGLNGEDVVNGKGVSTEICFTKYDPTQQIIFPPELLMKGKSQHIEALKFTGERVTWFRPILLEHLVELKGKYPDAQLVNGNTEVGVETGVKGRLYPVMISPSAVDELRSIQMDKNGVNVGASCTLSELRESFDSLRKLRPTAETQCVASIIEMLHWFAGDQIRNVAAIGGNIMTASPISDLNPILMANESIATFRLHSRAKDRQVLMDQSFFPKYRTTCAEKGEVLLSVHLPFNGKDEYIKAYKQSKRREDDIAIVNAAMRVVFHPGTCKVLKFVAAFGGMAATSVMPEKTMQNMIGRMWTDDLIDNFAEWISEDFPLSLDAPGGMVEYREALAASLFFKFFLYVKNCLVERGVMDEKLAERDLSALHEAAHMDRQLKGKQTWQEVKVEQPPLDKVGRSLQHVAGELHATGEAVYVDDIPQCSSELYLCLVTSIRPHAFIREVDVSLASTSPGFVTYVDHRDVGGSNNIAIYHAMEEVFATEKVTCIGQVIGAVVADSQARAQRAAQLVKIDYEDISPVVITIEEAVSEKSFRSPIHKVVKGNAEETMTSCDQVIEGEVRTAGQEHFYMETQVCLAVPKDGEEMEVYSSNQDPEALQKTSSAVLGVGQNKVQVRVKRLGGGFGGKATRFLLLSSPVIVAAAKCGRPVRCMLTRQEDMSITGTRHPFLGKYKIGCTKEGRLVSLVLDLFSNGGNTQDSSMYVMAKAMINSDNCYCIPNMLIRGTVCKTNIVSNTAFRGFGAPQAMFIAESWITAVAERLGLSTEKVRETNLYRAGDLTHFNQVLETSNARRCWEECMKISQFDKRRIEVDAYNSKNRWRKRGLACVPTKFAIGIKEYRCQAGALINIYTDGSVYLTHGGTEMGQGLHTKMIQIASRCLGIPVSRIHISETSTTHVPNGGTTAGSLGSDMNGMAVKAACDEIVSRLAPIRKKFPELSWDKLILQAYMERVSLSATGFYRIPDMYSNWDVHTGTVKGRHSNYYTYGAAVSEVEVDCLTGDHVVLQTDIVMDVGKSLNPAIDIGQIEGGFVQGYGLFTMEEPLHTSNGRLITVGPGAYKIPGFGDCPKEFNVHLLGNSENDKAIYSSKAVGEPPLFLAASAFFAIKDAVGSARNDSGLHGRFRMDAPATAERIRMTCGDRFVRQHRNHATAEEDESKTPWAIRT</sequence>
<dbReference type="GO" id="GO:0005777">
    <property type="term" value="C:peroxisome"/>
    <property type="evidence" value="ECO:0007669"/>
    <property type="project" value="UniProtKB-SubCell"/>
</dbReference>
<dbReference type="InterPro" id="IPR016169">
    <property type="entry name" value="FAD-bd_PCMH_sub2"/>
</dbReference>
<comment type="cofactor">
    <cofactor evidence="24">
        <name>Mo-molybdopterin</name>
        <dbReference type="ChEBI" id="CHEBI:71302"/>
    </cofactor>
    <text evidence="24">Binds 1 Mo-molybdopterin (Mo-MPT) cofactor per subunit.</text>
</comment>
<proteinExistence type="evidence at transcript level"/>
<feature type="binding site" evidence="24">
    <location>
        <position position="130"/>
    </location>
    <ligand>
        <name>[2Fe-2S] cluster</name>
        <dbReference type="ChEBI" id="CHEBI:190135"/>
        <label>2</label>
    </ligand>
</feature>
<dbReference type="InterPro" id="IPR037165">
    <property type="entry name" value="AldOxase/xan_DH_Mopterin-bd_sf"/>
</dbReference>
<dbReference type="InterPro" id="IPR036010">
    <property type="entry name" value="2Fe-2S_ferredoxin-like_sf"/>
</dbReference>
<dbReference type="InterPro" id="IPR016166">
    <property type="entry name" value="FAD-bd_PCMH"/>
</dbReference>
<comment type="similarity">
    <text evidence="3">Belongs to the xanthine dehydrogenase family.</text>
</comment>
<evidence type="ECO:0000256" key="6">
    <source>
        <dbReference type="ARBA" id="ARBA00013221"/>
    </source>
</evidence>
<feature type="domain" description="2Fe-2S ferredoxin-type" evidence="25">
    <location>
        <begin position="18"/>
        <end position="105"/>
    </location>
</feature>
<evidence type="ECO:0000256" key="2">
    <source>
        <dbReference type="ARBA" id="ARBA00004275"/>
    </source>
</evidence>
<feature type="binding site" evidence="23">
    <location>
        <begin position="278"/>
        <end position="285"/>
    </location>
    <ligand>
        <name>FAD</name>
        <dbReference type="ChEBI" id="CHEBI:57692"/>
    </ligand>
</feature>
<name>A0A6F9DY41_9ASCI</name>
<evidence type="ECO:0000256" key="4">
    <source>
        <dbReference type="ARBA" id="ARBA00011738"/>
    </source>
</evidence>
<dbReference type="FunFam" id="3.30.43.10:FF:000001">
    <property type="entry name" value="Xanthine dehydrogenase/oxidase"/>
    <property type="match status" value="1"/>
</dbReference>
<evidence type="ECO:0000256" key="19">
    <source>
        <dbReference type="ARBA" id="ARBA00047378"/>
    </source>
</evidence>
<dbReference type="SUPFAM" id="SSF56003">
    <property type="entry name" value="Molybdenum cofactor-binding domain"/>
    <property type="match status" value="1"/>
</dbReference>
<dbReference type="PROSITE" id="PS51085">
    <property type="entry name" value="2FE2S_FER_2"/>
    <property type="match status" value="1"/>
</dbReference>
<dbReference type="FunFam" id="3.30.365.10:FF:000003">
    <property type="entry name" value="Aldehyde oxidase 1"/>
    <property type="match status" value="1"/>
</dbReference>
<evidence type="ECO:0000256" key="9">
    <source>
        <dbReference type="ARBA" id="ARBA00022630"/>
    </source>
</evidence>
<dbReference type="InterPro" id="IPR008274">
    <property type="entry name" value="AldOxase/xan_DH_MoCoBD1"/>
</dbReference>
<protein>
    <recommendedName>
        <fullName evidence="7">Xanthine dehydrogenase/oxidase</fullName>
        <ecNumber evidence="5">1.17.1.4</ecNumber>
        <ecNumber evidence="6">1.17.3.2</ecNumber>
    </recommendedName>
</protein>
<feature type="binding site" evidence="24">
    <location>
        <position position="87"/>
    </location>
    <ligand>
        <name>[2Fe-2S] cluster</name>
        <dbReference type="ChEBI" id="CHEBI:190135"/>
        <label>1</label>
    </ligand>
</feature>
<feature type="binding site" evidence="23">
    <location>
        <position position="939"/>
    </location>
    <ligand>
        <name>substrate</name>
    </ligand>
</feature>
<dbReference type="PANTHER" id="PTHR45444">
    <property type="entry name" value="XANTHINE DEHYDROGENASE"/>
    <property type="match status" value="1"/>
</dbReference>
<comment type="cofactor">
    <cofactor evidence="18">
        <name>[2Fe-2S] cluster</name>
        <dbReference type="ChEBI" id="CHEBI:190135"/>
    </cofactor>
</comment>
<dbReference type="Gene3D" id="3.10.20.30">
    <property type="match status" value="1"/>
</dbReference>
<accession>A0A6F9DY41</accession>
<dbReference type="Gene3D" id="3.30.43.10">
    <property type="entry name" value="Uridine Diphospho-n-acetylenolpyruvylglucosamine Reductase, domain 2"/>
    <property type="match status" value="1"/>
</dbReference>
<dbReference type="Pfam" id="PF01315">
    <property type="entry name" value="Ald_Xan_dh_C"/>
    <property type="match status" value="1"/>
</dbReference>
<evidence type="ECO:0000256" key="24">
    <source>
        <dbReference type="PIRSR" id="PIRSR000127-3"/>
    </source>
</evidence>
<keyword evidence="16" id="KW-0520">NAD</keyword>
<evidence type="ECO:0000256" key="12">
    <source>
        <dbReference type="ARBA" id="ARBA00022827"/>
    </source>
</evidence>
<feature type="binding site" evidence="24">
    <location>
        <position position="164"/>
    </location>
    <ligand>
        <name>[2Fe-2S] cluster</name>
        <dbReference type="ChEBI" id="CHEBI:190135"/>
        <label>2</label>
    </ligand>
</feature>
<dbReference type="NCBIfam" id="TIGR02963">
    <property type="entry name" value="xanthine_xdhA"/>
    <property type="match status" value="1"/>
</dbReference>
<gene>
    <name evidence="27" type="primary">Xdh-003</name>
</gene>
<feature type="active site" description="Proton acceptor" evidence="22">
    <location>
        <position position="1289"/>
    </location>
</feature>
<dbReference type="FunFam" id="3.90.1170.50:FF:000001">
    <property type="entry name" value="Aldehyde oxidase 1"/>
    <property type="match status" value="1"/>
</dbReference>
<dbReference type="InterPro" id="IPR002346">
    <property type="entry name" value="Mopterin_DH_FAD-bd"/>
</dbReference>
<dbReference type="SUPFAM" id="SSF56176">
    <property type="entry name" value="FAD-binding/transporter-associated domain-like"/>
    <property type="match status" value="1"/>
</dbReference>
<dbReference type="Pfam" id="PF00111">
    <property type="entry name" value="Fer2"/>
    <property type="match status" value="1"/>
</dbReference>
<feature type="binding site" evidence="24">
    <location>
        <position position="792"/>
    </location>
    <ligand>
        <name>Mo-molybdopterin</name>
        <dbReference type="ChEBI" id="CHEBI:71302"/>
    </ligand>
    <ligandPart>
        <name>Mo</name>
        <dbReference type="ChEBI" id="CHEBI:28685"/>
    </ligandPart>
</feature>
<keyword evidence="13" id="KW-0560">Oxidoreductase</keyword>
<dbReference type="PANTHER" id="PTHR45444:SF3">
    <property type="entry name" value="XANTHINE DEHYDROGENASE"/>
    <property type="match status" value="1"/>
</dbReference>
<dbReference type="Pfam" id="PF00941">
    <property type="entry name" value="FAD_binding_5"/>
    <property type="match status" value="1"/>
</dbReference>
<organism evidence="27">
    <name type="scientific">Phallusia mammillata</name>
    <dbReference type="NCBI Taxonomy" id="59560"/>
    <lineage>
        <taxon>Eukaryota</taxon>
        <taxon>Metazoa</taxon>
        <taxon>Chordata</taxon>
        <taxon>Tunicata</taxon>
        <taxon>Ascidiacea</taxon>
        <taxon>Phlebobranchia</taxon>
        <taxon>Ascidiidae</taxon>
        <taxon>Phallusia</taxon>
    </lineage>
</organism>
<keyword evidence="15 24" id="KW-0411">Iron-sulfur</keyword>
<keyword evidence="10 24" id="KW-0001">2Fe-2S</keyword>
<dbReference type="InterPro" id="IPR036318">
    <property type="entry name" value="FAD-bd_PCMH-like_sf"/>
</dbReference>
<comment type="catalytic activity">
    <reaction evidence="21">
        <text>hypoxanthine + NAD(+) + H2O = xanthine + NADH + H(+)</text>
        <dbReference type="Rhea" id="RHEA:24670"/>
        <dbReference type="ChEBI" id="CHEBI:15377"/>
        <dbReference type="ChEBI" id="CHEBI:15378"/>
        <dbReference type="ChEBI" id="CHEBI:17368"/>
        <dbReference type="ChEBI" id="CHEBI:17712"/>
        <dbReference type="ChEBI" id="CHEBI:57540"/>
        <dbReference type="ChEBI" id="CHEBI:57945"/>
        <dbReference type="EC" id="1.17.1.4"/>
    </reaction>
</comment>
<dbReference type="GO" id="GO:0004855">
    <property type="term" value="F:xanthine oxidase activity"/>
    <property type="evidence" value="ECO:0007669"/>
    <property type="project" value="UniProtKB-EC"/>
</dbReference>
<comment type="cofactor">
    <cofactor evidence="24">
        <name>[2Fe-2S] cluster</name>
        <dbReference type="ChEBI" id="CHEBI:190135"/>
    </cofactor>
    <text evidence="24">Binds 2 [2Fe-2S] clusters.</text>
</comment>
<comment type="catalytic activity">
    <reaction evidence="19">
        <text>xanthine + O2 + H2O = urate + H2O2</text>
        <dbReference type="Rhea" id="RHEA:21132"/>
        <dbReference type="ChEBI" id="CHEBI:15377"/>
        <dbReference type="ChEBI" id="CHEBI:15379"/>
        <dbReference type="ChEBI" id="CHEBI:16240"/>
        <dbReference type="ChEBI" id="CHEBI:17712"/>
        <dbReference type="ChEBI" id="CHEBI:17775"/>
        <dbReference type="EC" id="1.17.3.2"/>
    </reaction>
</comment>
<dbReference type="FunFam" id="3.30.465.10:FF:000004">
    <property type="entry name" value="Xanthine dehydrogenase/oxidase"/>
    <property type="match status" value="1"/>
</dbReference>
<evidence type="ECO:0000256" key="15">
    <source>
        <dbReference type="ARBA" id="ARBA00023014"/>
    </source>
</evidence>
<evidence type="ECO:0000256" key="8">
    <source>
        <dbReference type="ARBA" id="ARBA00022505"/>
    </source>
</evidence>
<dbReference type="InterPro" id="IPR006058">
    <property type="entry name" value="2Fe2S_fd_BS"/>
</dbReference>
<keyword evidence="8 24" id="KW-0500">Molybdenum</keyword>